<organism evidence="1 2">
    <name type="scientific">Pisum sativum</name>
    <name type="common">Garden pea</name>
    <name type="synonym">Lathyrus oleraceus</name>
    <dbReference type="NCBI Taxonomy" id="3888"/>
    <lineage>
        <taxon>Eukaryota</taxon>
        <taxon>Viridiplantae</taxon>
        <taxon>Streptophyta</taxon>
        <taxon>Embryophyta</taxon>
        <taxon>Tracheophyta</taxon>
        <taxon>Spermatophyta</taxon>
        <taxon>Magnoliopsida</taxon>
        <taxon>eudicotyledons</taxon>
        <taxon>Gunneridae</taxon>
        <taxon>Pentapetalae</taxon>
        <taxon>rosids</taxon>
        <taxon>fabids</taxon>
        <taxon>Fabales</taxon>
        <taxon>Fabaceae</taxon>
        <taxon>Papilionoideae</taxon>
        <taxon>50 kb inversion clade</taxon>
        <taxon>NPAAA clade</taxon>
        <taxon>Hologalegina</taxon>
        <taxon>IRL clade</taxon>
        <taxon>Fabeae</taxon>
        <taxon>Lathyrus</taxon>
    </lineage>
</organism>
<dbReference type="Gramene" id="Psat07G0351700-T1">
    <property type="protein sequence ID" value="KAI5387410.1"/>
    <property type="gene ID" value="KIW84_073517"/>
</dbReference>
<dbReference type="PANTHER" id="PTHR34222:SF99">
    <property type="entry name" value="PROTEIN, PUTATIVE-RELATED"/>
    <property type="match status" value="1"/>
</dbReference>
<sequence>MDSLPFINRIYSMVIQEENTNDSLLSKTYSIPATDDTNILINSYDARKPYGKASNSAGGFHQSKKDGRMCTYCNKSCHTVEVCYRKHGFPPSSNRISTSVTHFGHSPIENSVS</sequence>
<name>A0A9D4ZZ42_PEA</name>
<accession>A0A9D4ZZ42</accession>
<dbReference type="EMBL" id="JAMSHJ010000007">
    <property type="protein sequence ID" value="KAI5387410.1"/>
    <property type="molecule type" value="Genomic_DNA"/>
</dbReference>
<dbReference type="AlphaFoldDB" id="A0A9D4ZZ42"/>
<reference evidence="1 2" key="1">
    <citation type="journal article" date="2022" name="Nat. Genet.">
        <title>Improved pea reference genome and pan-genome highlight genomic features and evolutionary characteristics.</title>
        <authorList>
            <person name="Yang T."/>
            <person name="Liu R."/>
            <person name="Luo Y."/>
            <person name="Hu S."/>
            <person name="Wang D."/>
            <person name="Wang C."/>
            <person name="Pandey M.K."/>
            <person name="Ge S."/>
            <person name="Xu Q."/>
            <person name="Li N."/>
            <person name="Li G."/>
            <person name="Huang Y."/>
            <person name="Saxena R.K."/>
            <person name="Ji Y."/>
            <person name="Li M."/>
            <person name="Yan X."/>
            <person name="He Y."/>
            <person name="Liu Y."/>
            <person name="Wang X."/>
            <person name="Xiang C."/>
            <person name="Varshney R.K."/>
            <person name="Ding H."/>
            <person name="Gao S."/>
            <person name="Zong X."/>
        </authorList>
    </citation>
    <scope>NUCLEOTIDE SEQUENCE [LARGE SCALE GENOMIC DNA]</scope>
    <source>
        <strain evidence="1 2">cv. Zhongwan 6</strain>
    </source>
</reference>
<keyword evidence="2" id="KW-1185">Reference proteome</keyword>
<protein>
    <submittedName>
        <fullName evidence="1">Uncharacterized protein</fullName>
    </submittedName>
</protein>
<dbReference type="Proteomes" id="UP001058974">
    <property type="component" value="Chromosome 7"/>
</dbReference>
<gene>
    <name evidence="1" type="ORF">KIW84_073517</name>
</gene>
<evidence type="ECO:0000313" key="1">
    <source>
        <dbReference type="EMBL" id="KAI5387410.1"/>
    </source>
</evidence>
<comment type="caution">
    <text evidence="1">The sequence shown here is derived from an EMBL/GenBank/DDBJ whole genome shotgun (WGS) entry which is preliminary data.</text>
</comment>
<evidence type="ECO:0000313" key="2">
    <source>
        <dbReference type="Proteomes" id="UP001058974"/>
    </source>
</evidence>
<dbReference type="PANTHER" id="PTHR34222">
    <property type="entry name" value="GAG_PRE-INTEGRS DOMAIN-CONTAINING PROTEIN"/>
    <property type="match status" value="1"/>
</dbReference>
<proteinExistence type="predicted"/>